<name>A0AA85IVK0_TRIRE</name>
<sequence length="112" mass="12309">MVYELACLVIIDPDISISISSSSSSSNFQSIVGYFPYFLLCLTVVVWCGAVLCGVVWCGMVYRVPLHLKSADCVYVVCRIVIIIISSSSSILTSSCDYDLSIYLSMYSLNSF</sequence>
<keyword evidence="1" id="KW-0812">Transmembrane</keyword>
<protein>
    <submittedName>
        <fullName evidence="3">Uncharacterized protein</fullName>
    </submittedName>
</protein>
<dbReference type="AlphaFoldDB" id="A0AA85IVK0"/>
<accession>A0AA85IVK0</accession>
<feature type="transmembrane region" description="Helical" evidence="1">
    <location>
        <begin position="74"/>
        <end position="92"/>
    </location>
</feature>
<evidence type="ECO:0000313" key="2">
    <source>
        <dbReference type="Proteomes" id="UP000050795"/>
    </source>
</evidence>
<feature type="transmembrane region" description="Helical" evidence="1">
    <location>
        <begin position="34"/>
        <end position="62"/>
    </location>
</feature>
<reference evidence="2" key="1">
    <citation type="submission" date="2022-06" db="EMBL/GenBank/DDBJ databases">
        <authorList>
            <person name="Berger JAMES D."/>
            <person name="Berger JAMES D."/>
        </authorList>
    </citation>
    <scope>NUCLEOTIDE SEQUENCE [LARGE SCALE GENOMIC DNA]</scope>
</reference>
<proteinExistence type="predicted"/>
<keyword evidence="2" id="KW-1185">Reference proteome</keyword>
<evidence type="ECO:0000313" key="3">
    <source>
        <dbReference type="WBParaSite" id="TREG1_125470.1"/>
    </source>
</evidence>
<dbReference type="Proteomes" id="UP000050795">
    <property type="component" value="Unassembled WGS sequence"/>
</dbReference>
<dbReference type="WBParaSite" id="TREG1_125470.1">
    <property type="protein sequence ID" value="TREG1_125470.1"/>
    <property type="gene ID" value="TREG1_125470"/>
</dbReference>
<reference evidence="3" key="2">
    <citation type="submission" date="2023-11" db="UniProtKB">
        <authorList>
            <consortium name="WormBaseParasite"/>
        </authorList>
    </citation>
    <scope>IDENTIFICATION</scope>
</reference>
<organism evidence="2 3">
    <name type="scientific">Trichobilharzia regenti</name>
    <name type="common">Nasal bird schistosome</name>
    <dbReference type="NCBI Taxonomy" id="157069"/>
    <lineage>
        <taxon>Eukaryota</taxon>
        <taxon>Metazoa</taxon>
        <taxon>Spiralia</taxon>
        <taxon>Lophotrochozoa</taxon>
        <taxon>Platyhelminthes</taxon>
        <taxon>Trematoda</taxon>
        <taxon>Digenea</taxon>
        <taxon>Strigeidida</taxon>
        <taxon>Schistosomatoidea</taxon>
        <taxon>Schistosomatidae</taxon>
        <taxon>Trichobilharzia</taxon>
    </lineage>
</organism>
<keyword evidence="1" id="KW-1133">Transmembrane helix</keyword>
<evidence type="ECO:0000256" key="1">
    <source>
        <dbReference type="SAM" id="Phobius"/>
    </source>
</evidence>
<keyword evidence="1" id="KW-0472">Membrane</keyword>